<dbReference type="RefSeq" id="XP_018035180.1">
    <property type="nucleotide sequence ID" value="XM_018178662.1"/>
</dbReference>
<dbReference type="InParanoid" id="A0A177CB60"/>
<dbReference type="AlphaFoldDB" id="A0A177CB60"/>
<evidence type="ECO:0000313" key="2">
    <source>
        <dbReference type="Proteomes" id="UP000077069"/>
    </source>
</evidence>
<dbReference type="EMBL" id="KV441553">
    <property type="protein sequence ID" value="OAG04815.1"/>
    <property type="molecule type" value="Genomic_DNA"/>
</dbReference>
<protein>
    <submittedName>
        <fullName evidence="1">Uncharacterized protein</fullName>
    </submittedName>
</protein>
<evidence type="ECO:0000313" key="1">
    <source>
        <dbReference type="EMBL" id="OAG04815.1"/>
    </source>
</evidence>
<proteinExistence type="predicted"/>
<sequence length="193" mass="21365">MERKRCVINDDAGLAAEKFEVRDRACIGEMVRASAVSTRGPDTIRTIGPQYVASKLLVLVLSSSDMWMSSFRHVTDFNVEDLTATGSLLATCDGYALFWNKLRYLLCFHRTEVNTFNPPEVAPGAIVPYVSSKFDSFGPPVMSSCLAEEASPMYQQEPQSCTASEFAATLVRATEPHRHCRYQIIPTSQLGNS</sequence>
<dbReference type="Proteomes" id="UP000077069">
    <property type="component" value="Unassembled WGS sequence"/>
</dbReference>
<gene>
    <name evidence="1" type="ORF">CC84DRAFT_1165188</name>
</gene>
<accession>A0A177CB60</accession>
<dbReference type="GeneID" id="28762148"/>
<organism evidence="1 2">
    <name type="scientific">Paraphaeosphaeria sporulosa</name>
    <dbReference type="NCBI Taxonomy" id="1460663"/>
    <lineage>
        <taxon>Eukaryota</taxon>
        <taxon>Fungi</taxon>
        <taxon>Dikarya</taxon>
        <taxon>Ascomycota</taxon>
        <taxon>Pezizomycotina</taxon>
        <taxon>Dothideomycetes</taxon>
        <taxon>Pleosporomycetidae</taxon>
        <taxon>Pleosporales</taxon>
        <taxon>Massarineae</taxon>
        <taxon>Didymosphaeriaceae</taxon>
        <taxon>Paraphaeosphaeria</taxon>
    </lineage>
</organism>
<name>A0A177CB60_9PLEO</name>
<keyword evidence="2" id="KW-1185">Reference proteome</keyword>
<reference evidence="1 2" key="1">
    <citation type="submission" date="2016-05" db="EMBL/GenBank/DDBJ databases">
        <title>Comparative analysis of secretome profiles of manganese(II)-oxidizing ascomycete fungi.</title>
        <authorList>
            <consortium name="DOE Joint Genome Institute"/>
            <person name="Zeiner C.A."/>
            <person name="Purvine S.O."/>
            <person name="Zink E.M."/>
            <person name="Wu S."/>
            <person name="Pasa-Tolic L."/>
            <person name="Chaput D.L."/>
            <person name="Haridas S."/>
            <person name="Grigoriev I.V."/>
            <person name="Santelli C.M."/>
            <person name="Hansel C.M."/>
        </authorList>
    </citation>
    <scope>NUCLEOTIDE SEQUENCE [LARGE SCALE GENOMIC DNA]</scope>
    <source>
        <strain evidence="1 2">AP3s5-JAC2a</strain>
    </source>
</reference>